<gene>
    <name evidence="2" type="ORF">SLS62_006707</name>
</gene>
<feature type="chain" id="PRO_5042956594" evidence="1">
    <location>
        <begin position="18"/>
        <end position="262"/>
    </location>
</feature>
<evidence type="ECO:0000256" key="1">
    <source>
        <dbReference type="SAM" id="SignalP"/>
    </source>
</evidence>
<protein>
    <submittedName>
        <fullName evidence="2">Uncharacterized protein</fullName>
    </submittedName>
</protein>
<evidence type="ECO:0000313" key="3">
    <source>
        <dbReference type="Proteomes" id="UP001320420"/>
    </source>
</evidence>
<keyword evidence="3" id="KW-1185">Reference proteome</keyword>
<dbReference type="AlphaFoldDB" id="A0AAN9UNW0"/>
<evidence type="ECO:0000313" key="2">
    <source>
        <dbReference type="EMBL" id="KAK7751301.1"/>
    </source>
</evidence>
<reference evidence="2 3" key="1">
    <citation type="submission" date="2024-02" db="EMBL/GenBank/DDBJ databases">
        <title>De novo assembly and annotation of 12 fungi associated with fruit tree decline syndrome in Ontario, Canada.</title>
        <authorList>
            <person name="Sulman M."/>
            <person name="Ellouze W."/>
            <person name="Ilyukhin E."/>
        </authorList>
    </citation>
    <scope>NUCLEOTIDE SEQUENCE [LARGE SCALE GENOMIC DNA]</scope>
    <source>
        <strain evidence="2 3">M11/M66-122</strain>
    </source>
</reference>
<proteinExistence type="predicted"/>
<name>A0AAN9UNW0_9PEZI</name>
<organism evidence="2 3">
    <name type="scientific">Diatrype stigma</name>
    <dbReference type="NCBI Taxonomy" id="117547"/>
    <lineage>
        <taxon>Eukaryota</taxon>
        <taxon>Fungi</taxon>
        <taxon>Dikarya</taxon>
        <taxon>Ascomycota</taxon>
        <taxon>Pezizomycotina</taxon>
        <taxon>Sordariomycetes</taxon>
        <taxon>Xylariomycetidae</taxon>
        <taxon>Xylariales</taxon>
        <taxon>Diatrypaceae</taxon>
        <taxon>Diatrype</taxon>
    </lineage>
</organism>
<dbReference type="Proteomes" id="UP001320420">
    <property type="component" value="Unassembled WGS sequence"/>
</dbReference>
<feature type="signal peptide" evidence="1">
    <location>
        <begin position="1"/>
        <end position="17"/>
    </location>
</feature>
<keyword evidence="1" id="KW-0732">Signal</keyword>
<comment type="caution">
    <text evidence="2">The sequence shown here is derived from an EMBL/GenBank/DDBJ whole genome shotgun (WGS) entry which is preliminary data.</text>
</comment>
<sequence>MKIKIPGLLLSLSNLLGAPNNVLRSGGGGGGGGGWQSPLGLRRTLRILRGISDRPYLFLLRLLWPIPWYFPCSLPDPPRALQQAPATVAERYRHIYKLRLIPLWRARDTPLRSFYRLYEAYCADNDDLVGFETEYFWKRGGADPARWATARIPDPRDPDPERYAVLATLAEQLVDAFNWRLKLGKRRNGDFVEPAEDGTPAAFVPEACPSWVRHVPPLDELLVLHDWRDFSSRQPQQQQQYGDGPAAYKRNVKAASGALTTV</sequence>
<dbReference type="EMBL" id="JAKJXP020000051">
    <property type="protein sequence ID" value="KAK7751301.1"/>
    <property type="molecule type" value="Genomic_DNA"/>
</dbReference>
<accession>A0AAN9UNW0</accession>